<evidence type="ECO:0000313" key="4">
    <source>
        <dbReference type="Proteomes" id="UP000544107"/>
    </source>
</evidence>
<dbReference type="RefSeq" id="WP_075615675.1">
    <property type="nucleotide sequence ID" value="NZ_MKIN01000022.1"/>
</dbReference>
<evidence type="ECO:0000313" key="2">
    <source>
        <dbReference type="EMBL" id="OLP49889.1"/>
    </source>
</evidence>
<sequence>MPFSSRRRLLKDATATSHAKLDTMIGSFTSAAAYRAYLLGMARFRLPLEAMIADEALSAPFAVWPGSWRPVSIGNGLRADLVALEMDLNSNGEGWHAAPPKPQTTEDWLGLFYVLEGSALGARVLSKRAAALGFRPDYGGAHLFSQTGNYSSWPAFLNLMEELRDLDDGKLAASAVSTFAFAYTAFESAMNACYADR</sequence>
<organism evidence="2 3">
    <name type="scientific">Allorhizobium taibaishanense</name>
    <dbReference type="NCBI Taxonomy" id="887144"/>
    <lineage>
        <taxon>Bacteria</taxon>
        <taxon>Pseudomonadati</taxon>
        <taxon>Pseudomonadota</taxon>
        <taxon>Alphaproteobacteria</taxon>
        <taxon>Hyphomicrobiales</taxon>
        <taxon>Rhizobiaceae</taxon>
        <taxon>Rhizobium/Agrobacterium group</taxon>
        <taxon>Allorhizobium</taxon>
    </lineage>
</organism>
<gene>
    <name evidence="2" type="ORF">BJF91_20755</name>
    <name evidence="1" type="ORF">GGQ71_000774</name>
</gene>
<dbReference type="STRING" id="887144.BJF91_20755"/>
<reference evidence="2 3" key="1">
    <citation type="submission" date="2016-09" db="EMBL/GenBank/DDBJ databases">
        <title>Rhizobium oryziradicis sp. nov., isolated from the root of rice.</title>
        <authorList>
            <person name="Zhao J."/>
            <person name="Zhang X."/>
        </authorList>
    </citation>
    <scope>NUCLEOTIDE SEQUENCE [LARGE SCALE GENOMIC DNA]</scope>
    <source>
        <strain evidence="2 3">14971</strain>
    </source>
</reference>
<dbReference type="EMBL" id="JACIED010000001">
    <property type="protein sequence ID" value="MBB4006538.1"/>
    <property type="molecule type" value="Genomic_DNA"/>
</dbReference>
<dbReference type="OrthoDB" id="9149607at2"/>
<dbReference type="Proteomes" id="UP000544107">
    <property type="component" value="Unassembled WGS sequence"/>
</dbReference>
<dbReference type="AlphaFoldDB" id="A0A1Q9A5R9"/>
<evidence type="ECO:0000313" key="1">
    <source>
        <dbReference type="EMBL" id="MBB4006538.1"/>
    </source>
</evidence>
<accession>A0A1Q9A5R9</accession>
<dbReference type="EMBL" id="MKIN01000022">
    <property type="protein sequence ID" value="OLP49889.1"/>
    <property type="molecule type" value="Genomic_DNA"/>
</dbReference>
<reference evidence="1 4" key="2">
    <citation type="submission" date="2020-08" db="EMBL/GenBank/DDBJ databases">
        <title>Genomic Encyclopedia of Type Strains, Phase IV (KMG-IV): sequencing the most valuable type-strain genomes for metagenomic binning, comparative biology and taxonomic classification.</title>
        <authorList>
            <person name="Goeker M."/>
        </authorList>
    </citation>
    <scope>NUCLEOTIDE SEQUENCE [LARGE SCALE GENOMIC DNA]</scope>
    <source>
        <strain evidence="1 4">DSM 100021</strain>
    </source>
</reference>
<keyword evidence="3" id="KW-1185">Reference proteome</keyword>
<dbReference type="Proteomes" id="UP000185598">
    <property type="component" value="Unassembled WGS sequence"/>
</dbReference>
<dbReference type="SUPFAM" id="SSF48613">
    <property type="entry name" value="Heme oxygenase-like"/>
    <property type="match status" value="1"/>
</dbReference>
<dbReference type="CDD" id="cd19166">
    <property type="entry name" value="HemeO-bac"/>
    <property type="match status" value="1"/>
</dbReference>
<proteinExistence type="predicted"/>
<evidence type="ECO:0000313" key="3">
    <source>
        <dbReference type="Proteomes" id="UP000185598"/>
    </source>
</evidence>
<dbReference type="Gene3D" id="1.20.910.10">
    <property type="entry name" value="Heme oxygenase-like"/>
    <property type="match status" value="1"/>
</dbReference>
<protein>
    <submittedName>
        <fullName evidence="1">Heme oxygenase</fullName>
    </submittedName>
</protein>
<comment type="caution">
    <text evidence="2">The sequence shown here is derived from an EMBL/GenBank/DDBJ whole genome shotgun (WGS) entry which is preliminary data.</text>
</comment>
<dbReference type="InterPro" id="IPR016084">
    <property type="entry name" value="Haem_Oase-like_multi-hlx"/>
</dbReference>
<name>A0A1Q9A5R9_9HYPH</name>